<reference evidence="1" key="1">
    <citation type="submission" date="2023-10" db="EMBL/GenBank/DDBJ databases">
        <authorList>
            <person name="Chen Y."/>
            <person name="Shah S."/>
            <person name="Dougan E. K."/>
            <person name="Thang M."/>
            <person name="Chan C."/>
        </authorList>
    </citation>
    <scope>NUCLEOTIDE SEQUENCE [LARGE SCALE GENOMIC DNA]</scope>
</reference>
<proteinExistence type="predicted"/>
<dbReference type="Proteomes" id="UP001189429">
    <property type="component" value="Unassembled WGS sequence"/>
</dbReference>
<evidence type="ECO:0000313" key="2">
    <source>
        <dbReference type="Proteomes" id="UP001189429"/>
    </source>
</evidence>
<comment type="caution">
    <text evidence="1">The sequence shown here is derived from an EMBL/GenBank/DDBJ whole genome shotgun (WGS) entry which is preliminary data.</text>
</comment>
<accession>A0ABN9QVR0</accession>
<sequence>MVEVSAELHEHDQWSPKTMRYDYCSGEPLDEDLYHKGRDNELQAMEDYGVYVEVATCWWLRKAMNGARDASQMWGELVRTITDDGHWECLAATPNAFHLPASPSVPAVDEDSVAICHGDDLLAEGYDEQLDELDELLKRQFE</sequence>
<keyword evidence="2" id="KW-1185">Reference proteome</keyword>
<protein>
    <submittedName>
        <fullName evidence="1">Uncharacterized protein</fullName>
    </submittedName>
</protein>
<gene>
    <name evidence="1" type="ORF">PCOR1329_LOCUS14919</name>
</gene>
<name>A0ABN9QVR0_9DINO</name>
<evidence type="ECO:0000313" key="1">
    <source>
        <dbReference type="EMBL" id="CAK0809763.1"/>
    </source>
</evidence>
<feature type="non-terminal residue" evidence="1">
    <location>
        <position position="142"/>
    </location>
</feature>
<organism evidence="1 2">
    <name type="scientific">Prorocentrum cordatum</name>
    <dbReference type="NCBI Taxonomy" id="2364126"/>
    <lineage>
        <taxon>Eukaryota</taxon>
        <taxon>Sar</taxon>
        <taxon>Alveolata</taxon>
        <taxon>Dinophyceae</taxon>
        <taxon>Prorocentrales</taxon>
        <taxon>Prorocentraceae</taxon>
        <taxon>Prorocentrum</taxon>
    </lineage>
</organism>
<dbReference type="EMBL" id="CAUYUJ010004475">
    <property type="protein sequence ID" value="CAK0809763.1"/>
    <property type="molecule type" value="Genomic_DNA"/>
</dbReference>